<dbReference type="VEuPathDB" id="FungiDB:AB675_11546"/>
<dbReference type="InterPro" id="IPR029045">
    <property type="entry name" value="ClpP/crotonase-like_dom_sf"/>
</dbReference>
<dbReference type="OrthoDB" id="1696280at2759"/>
<dbReference type="GO" id="GO:0005777">
    <property type="term" value="C:peroxisome"/>
    <property type="evidence" value="ECO:0007669"/>
    <property type="project" value="TreeGrafter"/>
</dbReference>
<dbReference type="FunFam" id="3.90.226.10:FF:000113">
    <property type="entry name" value="Enoyl-CoA hydratase/isomerase family protein (AFU_orthologue AFUA_2G14850)"/>
    <property type="match status" value="1"/>
</dbReference>
<dbReference type="Proteomes" id="UP000038010">
    <property type="component" value="Unassembled WGS sequence"/>
</dbReference>
<dbReference type="EMBL" id="LFJN01000013">
    <property type="protein sequence ID" value="KPI39918.1"/>
    <property type="molecule type" value="Genomic_DNA"/>
</dbReference>
<dbReference type="AlphaFoldDB" id="A0A0N0NM43"/>
<proteinExistence type="predicted"/>
<dbReference type="GeneID" id="28732285"/>
<dbReference type="GO" id="GO:0004165">
    <property type="term" value="F:delta(3)-delta(2)-enoyl-CoA isomerase activity"/>
    <property type="evidence" value="ECO:0007669"/>
    <property type="project" value="TreeGrafter"/>
</dbReference>
<gene>
    <name evidence="1" type="ORF">AB675_11546</name>
</gene>
<reference evidence="1 2" key="1">
    <citation type="submission" date="2015-06" db="EMBL/GenBank/DDBJ databases">
        <title>Draft genome of the ant-associated black yeast Phialophora attae CBS 131958.</title>
        <authorList>
            <person name="Moreno L.F."/>
            <person name="Stielow B.J."/>
            <person name="de Hoog S."/>
            <person name="Vicente V.A."/>
            <person name="Weiss V.A."/>
            <person name="de Vries M."/>
            <person name="Cruz L.M."/>
            <person name="Souza E.M."/>
        </authorList>
    </citation>
    <scope>NUCLEOTIDE SEQUENCE [LARGE SCALE GENOMIC DNA]</scope>
    <source>
        <strain evidence="1 2">CBS 131958</strain>
    </source>
</reference>
<keyword evidence="2" id="KW-1185">Reference proteome</keyword>
<dbReference type="InterPro" id="IPR001753">
    <property type="entry name" value="Enoyl-CoA_hydra/iso"/>
</dbReference>
<dbReference type="RefSeq" id="XP_017999881.1">
    <property type="nucleotide sequence ID" value="XM_018140404.1"/>
</dbReference>
<keyword evidence="1" id="KW-0413">Isomerase</keyword>
<dbReference type="SUPFAM" id="SSF52096">
    <property type="entry name" value="ClpP/crotonase"/>
    <property type="match status" value="1"/>
</dbReference>
<protein>
    <submittedName>
        <fullName evidence="1">Enoyl-CoA delta isomerase 3</fullName>
    </submittedName>
</protein>
<dbReference type="STRING" id="1664694.A0A0N0NM43"/>
<dbReference type="Gene3D" id="3.90.226.10">
    <property type="entry name" value="2-enoyl-CoA Hydratase, Chain A, domain 1"/>
    <property type="match status" value="1"/>
</dbReference>
<accession>A0A0N0NM43</accession>
<sequence length="250" mass="27318">MASPTSPPFQDLDISTAPGAPQVQIITMKKAPENRLNSQYAQTLIAALRYIETQVFKPDAPGAVVITSFSSKFWCTGLELDEGDTNIYANSDGFYPLLATLLDYPYPTIGCITGHTFGGACPFALSMDYRVMNSERGFLSMPPVNLGLHFHGIGSLPRLKLGPRIARKMLLEAHRWTGKAALEDGIVDAVAPPDKMLEVAVGLAKQHADRATMGVYGLLRTELWGEALEKIKSISYVHRRREGTAPKAKI</sequence>
<dbReference type="Pfam" id="PF00378">
    <property type="entry name" value="ECH_1"/>
    <property type="match status" value="1"/>
</dbReference>
<dbReference type="PANTHER" id="PTHR11941:SF75">
    <property type="entry name" value="ENOYL-COA HYDRATASE_ISOMERASE FAMILY PROTEIN"/>
    <property type="match status" value="1"/>
</dbReference>
<dbReference type="GO" id="GO:0006635">
    <property type="term" value="P:fatty acid beta-oxidation"/>
    <property type="evidence" value="ECO:0007669"/>
    <property type="project" value="TreeGrafter"/>
</dbReference>
<dbReference type="PANTHER" id="PTHR11941">
    <property type="entry name" value="ENOYL-COA HYDRATASE-RELATED"/>
    <property type="match status" value="1"/>
</dbReference>
<evidence type="ECO:0000313" key="1">
    <source>
        <dbReference type="EMBL" id="KPI39918.1"/>
    </source>
</evidence>
<name>A0A0N0NM43_9EURO</name>
<evidence type="ECO:0000313" key="2">
    <source>
        <dbReference type="Proteomes" id="UP000038010"/>
    </source>
</evidence>
<organism evidence="1 2">
    <name type="scientific">Cyphellophora attinorum</name>
    <dbReference type="NCBI Taxonomy" id="1664694"/>
    <lineage>
        <taxon>Eukaryota</taxon>
        <taxon>Fungi</taxon>
        <taxon>Dikarya</taxon>
        <taxon>Ascomycota</taxon>
        <taxon>Pezizomycotina</taxon>
        <taxon>Eurotiomycetes</taxon>
        <taxon>Chaetothyriomycetidae</taxon>
        <taxon>Chaetothyriales</taxon>
        <taxon>Cyphellophoraceae</taxon>
        <taxon>Cyphellophora</taxon>
    </lineage>
</organism>
<comment type="caution">
    <text evidence="1">The sequence shown here is derived from an EMBL/GenBank/DDBJ whole genome shotgun (WGS) entry which is preliminary data.</text>
</comment>
<dbReference type="CDD" id="cd06558">
    <property type="entry name" value="crotonase-like"/>
    <property type="match status" value="1"/>
</dbReference>